<evidence type="ECO:0000256" key="1">
    <source>
        <dbReference type="ARBA" id="ARBA00022737"/>
    </source>
</evidence>
<dbReference type="InterPro" id="IPR051222">
    <property type="entry name" value="PPR/CCM1_RNA-binding"/>
</dbReference>
<organism evidence="2 3">
    <name type="scientific">Cercophora samala</name>
    <dbReference type="NCBI Taxonomy" id="330535"/>
    <lineage>
        <taxon>Eukaryota</taxon>
        <taxon>Fungi</taxon>
        <taxon>Dikarya</taxon>
        <taxon>Ascomycota</taxon>
        <taxon>Pezizomycotina</taxon>
        <taxon>Sordariomycetes</taxon>
        <taxon>Sordariomycetidae</taxon>
        <taxon>Sordariales</taxon>
        <taxon>Lasiosphaeriaceae</taxon>
        <taxon>Cercophora</taxon>
    </lineage>
</organism>
<dbReference type="AlphaFoldDB" id="A0AA40DCT7"/>
<dbReference type="Gene3D" id="1.25.40.10">
    <property type="entry name" value="Tetratricopeptide repeat domain"/>
    <property type="match status" value="2"/>
</dbReference>
<comment type="caution">
    <text evidence="2">The sequence shown here is derived from an EMBL/GenBank/DDBJ whole genome shotgun (WGS) entry which is preliminary data.</text>
</comment>
<accession>A0AA40DCT7</accession>
<reference evidence="2" key="1">
    <citation type="submission" date="2023-06" db="EMBL/GenBank/DDBJ databases">
        <title>Genome-scale phylogeny and comparative genomics of the fungal order Sordariales.</title>
        <authorList>
            <consortium name="Lawrence Berkeley National Laboratory"/>
            <person name="Hensen N."/>
            <person name="Bonometti L."/>
            <person name="Westerberg I."/>
            <person name="Brannstrom I.O."/>
            <person name="Guillou S."/>
            <person name="Cros-Aarteil S."/>
            <person name="Calhoun S."/>
            <person name="Haridas S."/>
            <person name="Kuo A."/>
            <person name="Mondo S."/>
            <person name="Pangilinan J."/>
            <person name="Riley R."/>
            <person name="Labutti K."/>
            <person name="Andreopoulos B."/>
            <person name="Lipzen A."/>
            <person name="Chen C."/>
            <person name="Yanf M."/>
            <person name="Daum C."/>
            <person name="Ng V."/>
            <person name="Clum A."/>
            <person name="Steindorff A."/>
            <person name="Ohm R."/>
            <person name="Martin F."/>
            <person name="Silar P."/>
            <person name="Natvig D."/>
            <person name="Lalanne C."/>
            <person name="Gautier V."/>
            <person name="Ament-Velasquez S.L."/>
            <person name="Kruys A."/>
            <person name="Hutchinson M.I."/>
            <person name="Powell A.J."/>
            <person name="Barry K."/>
            <person name="Miller A.N."/>
            <person name="Grigoriev I.V."/>
            <person name="Debuchy R."/>
            <person name="Gladieux P."/>
            <person name="Thoren M.H."/>
            <person name="Johannesson H."/>
        </authorList>
    </citation>
    <scope>NUCLEOTIDE SEQUENCE</scope>
    <source>
        <strain evidence="2">CBS 307.81</strain>
    </source>
</reference>
<dbReference type="InterPro" id="IPR011990">
    <property type="entry name" value="TPR-like_helical_dom_sf"/>
</dbReference>
<evidence type="ECO:0000313" key="2">
    <source>
        <dbReference type="EMBL" id="KAK0668987.1"/>
    </source>
</evidence>
<evidence type="ECO:0000313" key="3">
    <source>
        <dbReference type="Proteomes" id="UP001174997"/>
    </source>
</evidence>
<protein>
    <submittedName>
        <fullName evidence="2">Complex I intermediate-associated protein 84, mitochondrial</fullName>
    </submittedName>
</protein>
<dbReference type="PANTHER" id="PTHR47942">
    <property type="entry name" value="TETRATRICOPEPTIDE REPEAT (TPR)-LIKE SUPERFAMILY PROTEIN-RELATED"/>
    <property type="match status" value="1"/>
</dbReference>
<dbReference type="EMBL" id="JAULSY010000048">
    <property type="protein sequence ID" value="KAK0668987.1"/>
    <property type="molecule type" value="Genomic_DNA"/>
</dbReference>
<gene>
    <name evidence="2" type="ORF">QBC41DRAFT_275619</name>
</gene>
<dbReference type="Proteomes" id="UP001174997">
    <property type="component" value="Unassembled WGS sequence"/>
</dbReference>
<name>A0AA40DCT7_9PEZI</name>
<keyword evidence="3" id="KW-1185">Reference proteome</keyword>
<proteinExistence type="predicted"/>
<keyword evidence="1" id="KW-0677">Repeat</keyword>
<sequence>MRSQLTRNAHRRLLAGGPGAPPCPASVLSTYNVRARCLAASTPSVTLAKPHRRTFFGVFKKPARELKAPDVPPGYETLLQFRALEVEDARPPEREGLVTGFKEFFNHMRKHRGTAKGGRRTNIPASINSTQAFLAVRLLRHLLATEGGGDSFTFADLQIILEIAVRPPRGKADNHLELVRLVYGEAERRIDHMREIGLGEEEITQSIGIPNKDQDMFFSYFITALTRFGASQEAVDRMSNYQKKLPKPSAQGVYTDDHFKVILKANRMWMLVLRGLANEGLEEELLQLFNKLVKQNGVKYLPAMHETLTTFYAERNRVEETKKWFSKPLYAGTINPETYMAVVRFALRNNEQEWLESVMEGVVNSKPTKEVWDVVLQWAVLAKGKGVEDIKGMFKIMQSQKTEDPNRKIEPDGDTINSLISAAAEINNPYLAERFAMLGTELQIPPTIQTMLIQLDYRLDAGDMSGAAEVYNKLQKVVQGDEDVPVVNKYLRALCAASQPPLERIISVTADLEHRHITLEPETTRSLCDVFLRFDQQFEVIDTLSLHTVSYSLEERAVVRQAMIDYINDRKISTARVWDCYQLLKQFFPETSTEERVRLMDTFFDRKRPDMACYIFGHMRGHGNPAQRPNSDIYVKCLEGIGRYPDAESLRMVHNMLKMDTTVEMNTKLYNGLMLAYAACGDPIDALGFWRDITNSREGPSYSSLAIVMWACELAPKGEETAREIWKKMVRMDLEIPKVVFDGYLGALAASGRAQEEVKKLIGEMERGLGLGYGVGVETLGVTFNAIPTMEGKNAFAEWAKVEHPEVWAELEKTGRRETIDGPKYNIQRRFEA</sequence>